<sequence length="65" mass="7397">MPKIKTLQSHAGIEGTPKSLYSYPYYKSFGLPKWSENITHLVYGDDTTIFSNAVKFPIESLMKIL</sequence>
<dbReference type="OrthoDB" id="9908259at2759"/>
<reference evidence="1 2" key="1">
    <citation type="submission" date="2020-09" db="EMBL/GenBank/DDBJ databases">
        <title>De no assembly of potato wild relative species, Solanum commersonii.</title>
        <authorList>
            <person name="Cho K."/>
        </authorList>
    </citation>
    <scope>NUCLEOTIDE SEQUENCE [LARGE SCALE GENOMIC DNA]</scope>
    <source>
        <strain evidence="1">LZ3.2</strain>
        <tissue evidence="1">Leaf</tissue>
    </source>
</reference>
<dbReference type="AlphaFoldDB" id="A0A9J5WR47"/>
<dbReference type="EMBL" id="JACXVP010000011">
    <property type="protein sequence ID" value="KAG5577695.1"/>
    <property type="molecule type" value="Genomic_DNA"/>
</dbReference>
<proteinExistence type="predicted"/>
<accession>A0A9J5WR47</accession>
<name>A0A9J5WR47_SOLCO</name>
<comment type="caution">
    <text evidence="1">The sequence shown here is derived from an EMBL/GenBank/DDBJ whole genome shotgun (WGS) entry which is preliminary data.</text>
</comment>
<dbReference type="Proteomes" id="UP000824120">
    <property type="component" value="Chromosome 11"/>
</dbReference>
<gene>
    <name evidence="1" type="ORF">H5410_057829</name>
</gene>
<evidence type="ECO:0000313" key="1">
    <source>
        <dbReference type="EMBL" id="KAG5577695.1"/>
    </source>
</evidence>
<keyword evidence="2" id="KW-1185">Reference proteome</keyword>
<evidence type="ECO:0000313" key="2">
    <source>
        <dbReference type="Proteomes" id="UP000824120"/>
    </source>
</evidence>
<organism evidence="1 2">
    <name type="scientific">Solanum commersonii</name>
    <name type="common">Commerson's wild potato</name>
    <name type="synonym">Commerson's nightshade</name>
    <dbReference type="NCBI Taxonomy" id="4109"/>
    <lineage>
        <taxon>Eukaryota</taxon>
        <taxon>Viridiplantae</taxon>
        <taxon>Streptophyta</taxon>
        <taxon>Embryophyta</taxon>
        <taxon>Tracheophyta</taxon>
        <taxon>Spermatophyta</taxon>
        <taxon>Magnoliopsida</taxon>
        <taxon>eudicotyledons</taxon>
        <taxon>Gunneridae</taxon>
        <taxon>Pentapetalae</taxon>
        <taxon>asterids</taxon>
        <taxon>lamiids</taxon>
        <taxon>Solanales</taxon>
        <taxon>Solanaceae</taxon>
        <taxon>Solanoideae</taxon>
        <taxon>Solaneae</taxon>
        <taxon>Solanum</taxon>
    </lineage>
</organism>
<protein>
    <submittedName>
        <fullName evidence="1">Uncharacterized protein</fullName>
    </submittedName>
</protein>